<dbReference type="PANTHER" id="PTHR11920">
    <property type="entry name" value="GUANYLYL CYCLASE"/>
    <property type="match status" value="1"/>
</dbReference>
<dbReference type="HOGENOM" id="CLU_001072_11_2_1"/>
<evidence type="ECO:0000259" key="12">
    <source>
        <dbReference type="PROSITE" id="PS50011"/>
    </source>
</evidence>
<keyword evidence="4 11" id="KW-0812">Transmembrane</keyword>
<keyword evidence="5" id="KW-0547">Nucleotide-binding</keyword>
<evidence type="ECO:0000256" key="10">
    <source>
        <dbReference type="ARBA" id="ARBA00023293"/>
    </source>
</evidence>
<dbReference type="OMA" id="WHEIFIN"/>
<dbReference type="Gene3D" id="1.10.510.10">
    <property type="entry name" value="Transferase(Phosphotransferase) domain 1"/>
    <property type="match status" value="1"/>
</dbReference>
<dbReference type="PROSITE" id="PS50125">
    <property type="entry name" value="GUANYLATE_CYCLASE_2"/>
    <property type="match status" value="1"/>
</dbReference>
<evidence type="ECO:0000256" key="7">
    <source>
        <dbReference type="ARBA" id="ARBA00023136"/>
    </source>
</evidence>
<dbReference type="GO" id="GO:0007168">
    <property type="term" value="P:receptor guanylyl cyclase signaling pathway"/>
    <property type="evidence" value="ECO:0007669"/>
    <property type="project" value="TreeGrafter"/>
</dbReference>
<keyword evidence="6 11" id="KW-1133">Transmembrane helix</keyword>
<dbReference type="GO" id="GO:0005886">
    <property type="term" value="C:plasma membrane"/>
    <property type="evidence" value="ECO:0007669"/>
    <property type="project" value="TreeGrafter"/>
</dbReference>
<keyword evidence="10" id="KW-0141">cGMP biosynthesis</keyword>
<evidence type="ECO:0000256" key="5">
    <source>
        <dbReference type="ARBA" id="ARBA00022741"/>
    </source>
</evidence>
<evidence type="ECO:0000259" key="13">
    <source>
        <dbReference type="PROSITE" id="PS50125"/>
    </source>
</evidence>
<feature type="domain" description="Protein kinase" evidence="12">
    <location>
        <begin position="1"/>
        <end position="251"/>
    </location>
</feature>
<evidence type="ECO:0000313" key="15">
    <source>
        <dbReference type="Proteomes" id="UP000014500"/>
    </source>
</evidence>
<protein>
    <recommendedName>
        <fullName evidence="3">guanylate cyclase</fullName>
        <ecNumber evidence="3">4.6.1.2</ecNumber>
    </recommendedName>
</protein>
<evidence type="ECO:0000256" key="1">
    <source>
        <dbReference type="ARBA" id="ARBA00001436"/>
    </source>
</evidence>
<proteinExistence type="predicted"/>
<organism evidence="14 15">
    <name type="scientific">Strigamia maritima</name>
    <name type="common">European centipede</name>
    <name type="synonym">Geophilus maritimus</name>
    <dbReference type="NCBI Taxonomy" id="126957"/>
    <lineage>
        <taxon>Eukaryota</taxon>
        <taxon>Metazoa</taxon>
        <taxon>Ecdysozoa</taxon>
        <taxon>Arthropoda</taxon>
        <taxon>Myriapoda</taxon>
        <taxon>Chilopoda</taxon>
        <taxon>Pleurostigmophora</taxon>
        <taxon>Geophilomorpha</taxon>
        <taxon>Linotaeniidae</taxon>
        <taxon>Strigamia</taxon>
    </lineage>
</organism>
<evidence type="ECO:0000313" key="14">
    <source>
        <dbReference type="EnsemblMetazoa" id="SMAR001667-PA"/>
    </source>
</evidence>
<dbReference type="Pfam" id="PF00211">
    <property type="entry name" value="Guanylate_cyc"/>
    <property type="match status" value="1"/>
</dbReference>
<evidence type="ECO:0000256" key="11">
    <source>
        <dbReference type="SAM" id="Phobius"/>
    </source>
</evidence>
<reference evidence="14" key="2">
    <citation type="submission" date="2015-02" db="UniProtKB">
        <authorList>
            <consortium name="EnsemblMetazoa"/>
        </authorList>
    </citation>
    <scope>IDENTIFICATION</scope>
</reference>
<name>T1IL48_STRMM</name>
<dbReference type="EnsemblMetazoa" id="SMAR001667-RA">
    <property type="protein sequence ID" value="SMAR001667-PA"/>
    <property type="gene ID" value="SMAR001667"/>
</dbReference>
<dbReference type="AlphaFoldDB" id="T1IL48"/>
<keyword evidence="8" id="KW-0325">Glycoprotein</keyword>
<dbReference type="PANTHER" id="PTHR11920:SF335">
    <property type="entry name" value="GUANYLATE CYCLASE"/>
    <property type="match status" value="1"/>
</dbReference>
<dbReference type="GO" id="GO:0035556">
    <property type="term" value="P:intracellular signal transduction"/>
    <property type="evidence" value="ECO:0007669"/>
    <property type="project" value="InterPro"/>
</dbReference>
<dbReference type="SUPFAM" id="SSF55073">
    <property type="entry name" value="Nucleotide cyclase"/>
    <property type="match status" value="1"/>
</dbReference>
<evidence type="ECO:0000256" key="8">
    <source>
        <dbReference type="ARBA" id="ARBA00023180"/>
    </source>
</evidence>
<reference evidence="15" key="1">
    <citation type="submission" date="2011-05" db="EMBL/GenBank/DDBJ databases">
        <authorList>
            <person name="Richards S.R."/>
            <person name="Qu J."/>
            <person name="Jiang H."/>
            <person name="Jhangiani S.N."/>
            <person name="Agravi P."/>
            <person name="Goodspeed R."/>
            <person name="Gross S."/>
            <person name="Mandapat C."/>
            <person name="Jackson L."/>
            <person name="Mathew T."/>
            <person name="Pu L."/>
            <person name="Thornton R."/>
            <person name="Saada N."/>
            <person name="Wilczek-Boney K.B."/>
            <person name="Lee S."/>
            <person name="Kovar C."/>
            <person name="Wu Y."/>
            <person name="Scherer S.E."/>
            <person name="Worley K.C."/>
            <person name="Muzny D.M."/>
            <person name="Gibbs R."/>
        </authorList>
    </citation>
    <scope>NUCLEOTIDE SEQUENCE</scope>
    <source>
        <strain evidence="15">Brora</strain>
    </source>
</reference>
<dbReference type="GO" id="GO:0004672">
    <property type="term" value="F:protein kinase activity"/>
    <property type="evidence" value="ECO:0007669"/>
    <property type="project" value="InterPro"/>
</dbReference>
<feature type="domain" description="Guanylate cyclase" evidence="13">
    <location>
        <begin position="311"/>
        <end position="441"/>
    </location>
</feature>
<dbReference type="InterPro" id="IPR011009">
    <property type="entry name" value="Kinase-like_dom_sf"/>
</dbReference>
<dbReference type="Proteomes" id="UP000014500">
    <property type="component" value="Unassembled WGS sequence"/>
</dbReference>
<keyword evidence="7 11" id="KW-0472">Membrane</keyword>
<dbReference type="eggNOG" id="KOG1023">
    <property type="taxonomic scope" value="Eukaryota"/>
</dbReference>
<sequence>MEIVLRYQINHANIVPFSGICVEAPNVCQLTEFYPKGSLENVLSAHKVPLDWDVKFSILKDIARGMEYIHGSSIGSHGRLKSSNCMMDNRWSIRIGGFGLEIVRRSPKISENISNPTSMLWTSPELLREHFQLDDVMPGTKPGDVYSFAIIISELCTEEHPYALERNVLSTEEILILLKNLEDPANRGLRTTWISYGGSPTDNMRPAIHKSQLPVEPQEQRGLVQLMASCWKEFDALRPTFKEVLTQLNSIKPVKGDLVDILIKRFVDASKELQIEKERLEELLGRLLPKKIVEDMIHGKKVEAEQFEMVTVCFSDISDFVSMAKELSPYEVINLLNGLYMCFDTIIENFDVYKVETVRDEYMVVSGLPVRNGYMHASEIAMLALNLMAAIILIARYTSVNRLLMLRIGMHSGPCVAGVVGLQMPRYCLFGDTVNTASRMKSSSTALQIHMSEATTNVLKIVGGFQYEYRGEREVKGRGKMKTYWLRGADNFTKPLPNPKLAVSSELQQYK</sequence>
<dbReference type="STRING" id="126957.T1IL48"/>
<dbReference type="GO" id="GO:0001653">
    <property type="term" value="F:peptide receptor activity"/>
    <property type="evidence" value="ECO:0007669"/>
    <property type="project" value="TreeGrafter"/>
</dbReference>
<evidence type="ECO:0000256" key="3">
    <source>
        <dbReference type="ARBA" id="ARBA00012202"/>
    </source>
</evidence>
<evidence type="ECO:0000256" key="4">
    <source>
        <dbReference type="ARBA" id="ARBA00022692"/>
    </source>
</evidence>
<dbReference type="GO" id="GO:0004016">
    <property type="term" value="F:adenylate cyclase activity"/>
    <property type="evidence" value="ECO:0007669"/>
    <property type="project" value="TreeGrafter"/>
</dbReference>
<dbReference type="CDD" id="cd07302">
    <property type="entry name" value="CHD"/>
    <property type="match status" value="1"/>
</dbReference>
<dbReference type="SMART" id="SM00044">
    <property type="entry name" value="CYCc"/>
    <property type="match status" value="1"/>
</dbReference>
<comment type="catalytic activity">
    <reaction evidence="1">
        <text>GTP = 3',5'-cyclic GMP + diphosphate</text>
        <dbReference type="Rhea" id="RHEA:13665"/>
        <dbReference type="ChEBI" id="CHEBI:33019"/>
        <dbReference type="ChEBI" id="CHEBI:37565"/>
        <dbReference type="ChEBI" id="CHEBI:57746"/>
        <dbReference type="EC" id="4.6.1.2"/>
    </reaction>
</comment>
<dbReference type="Gene3D" id="3.30.70.1230">
    <property type="entry name" value="Nucleotide cyclase"/>
    <property type="match status" value="1"/>
</dbReference>
<dbReference type="FunFam" id="3.30.70.1230:FF:000015">
    <property type="entry name" value="Guanylate cyclase"/>
    <property type="match status" value="1"/>
</dbReference>
<dbReference type="PROSITE" id="PS50011">
    <property type="entry name" value="PROTEIN_KINASE_DOM"/>
    <property type="match status" value="1"/>
</dbReference>
<dbReference type="EMBL" id="AFFK01016058">
    <property type="status" value="NOT_ANNOTATED_CDS"/>
    <property type="molecule type" value="Genomic_DNA"/>
</dbReference>
<dbReference type="InterPro" id="IPR050401">
    <property type="entry name" value="Cyclic_nucleotide_synthase"/>
</dbReference>
<dbReference type="InterPro" id="IPR001245">
    <property type="entry name" value="Ser-Thr/Tyr_kinase_cat_dom"/>
</dbReference>
<comment type="subcellular location">
    <subcellularLocation>
        <location evidence="2">Membrane</location>
        <topology evidence="2">Single-pass membrane protein</topology>
    </subcellularLocation>
</comment>
<keyword evidence="15" id="KW-1185">Reference proteome</keyword>
<dbReference type="Pfam" id="PF07714">
    <property type="entry name" value="PK_Tyr_Ser-Thr"/>
    <property type="match status" value="1"/>
</dbReference>
<evidence type="ECO:0000256" key="6">
    <source>
        <dbReference type="ARBA" id="ARBA00022989"/>
    </source>
</evidence>
<evidence type="ECO:0000256" key="9">
    <source>
        <dbReference type="ARBA" id="ARBA00023239"/>
    </source>
</evidence>
<dbReference type="EC" id="4.6.1.2" evidence="3"/>
<keyword evidence="9" id="KW-0456">Lyase</keyword>
<dbReference type="SUPFAM" id="SSF56112">
    <property type="entry name" value="Protein kinase-like (PK-like)"/>
    <property type="match status" value="1"/>
</dbReference>
<dbReference type="InterPro" id="IPR001054">
    <property type="entry name" value="A/G_cyclase"/>
</dbReference>
<dbReference type="GO" id="GO:0005524">
    <property type="term" value="F:ATP binding"/>
    <property type="evidence" value="ECO:0007669"/>
    <property type="project" value="InterPro"/>
</dbReference>
<dbReference type="InterPro" id="IPR029787">
    <property type="entry name" value="Nucleotide_cyclase"/>
</dbReference>
<accession>T1IL48</accession>
<dbReference type="GO" id="GO:0004383">
    <property type="term" value="F:guanylate cyclase activity"/>
    <property type="evidence" value="ECO:0007669"/>
    <property type="project" value="UniProtKB-EC"/>
</dbReference>
<feature type="transmembrane region" description="Helical" evidence="11">
    <location>
        <begin position="380"/>
        <end position="398"/>
    </location>
</feature>
<evidence type="ECO:0000256" key="2">
    <source>
        <dbReference type="ARBA" id="ARBA00004167"/>
    </source>
</evidence>
<dbReference type="PhylomeDB" id="T1IL48"/>
<dbReference type="InterPro" id="IPR000719">
    <property type="entry name" value="Prot_kinase_dom"/>
</dbReference>